<evidence type="ECO:0000313" key="1">
    <source>
        <dbReference type="EMBL" id="WEK21310.1"/>
    </source>
</evidence>
<name>A0AAJ5WD24_9SPHI</name>
<reference evidence="1" key="1">
    <citation type="submission" date="2023-03" db="EMBL/GenBank/DDBJ databases">
        <title>Andean soil-derived lignocellulolytic bacterial consortium as a source of novel taxa and putative plastic-active enzymes.</title>
        <authorList>
            <person name="Diaz-Garcia L."/>
            <person name="Chuvochina M."/>
            <person name="Feuerriegel G."/>
            <person name="Bunk B."/>
            <person name="Sproer C."/>
            <person name="Streit W.R."/>
            <person name="Rodriguez L.M."/>
            <person name="Overmann J."/>
            <person name="Jimenez D.J."/>
        </authorList>
    </citation>
    <scope>NUCLEOTIDE SEQUENCE</scope>
    <source>
        <strain evidence="1">MAG 3858</strain>
    </source>
</reference>
<dbReference type="EMBL" id="CP119313">
    <property type="protein sequence ID" value="WEK21310.1"/>
    <property type="molecule type" value="Genomic_DNA"/>
</dbReference>
<organism evidence="1 2">
    <name type="scientific">Candidatus Pedobacter colombiensis</name>
    <dbReference type="NCBI Taxonomy" id="3121371"/>
    <lineage>
        <taxon>Bacteria</taxon>
        <taxon>Pseudomonadati</taxon>
        <taxon>Bacteroidota</taxon>
        <taxon>Sphingobacteriia</taxon>
        <taxon>Sphingobacteriales</taxon>
        <taxon>Sphingobacteriaceae</taxon>
        <taxon>Pedobacter</taxon>
    </lineage>
</organism>
<sequence length="134" mass="14973">MKNVTKKLFLLLVVSVIAFVSKATITYRLSISKLYADGYGSVYYMKSVFPSGDVEHFMDCAEPGNLSCCWPTIPVIKKSGVLYSYEAIHDYVMAQISQQNMHGEILYEGKVPVSWNVTNKGEATISIESDTDKE</sequence>
<protein>
    <submittedName>
        <fullName evidence="1">Uncharacterized protein</fullName>
    </submittedName>
</protein>
<gene>
    <name evidence="1" type="ORF">P0Y49_09170</name>
</gene>
<dbReference type="Proteomes" id="UP001214530">
    <property type="component" value="Chromosome"/>
</dbReference>
<dbReference type="AlphaFoldDB" id="A0AAJ5WD24"/>
<accession>A0AAJ5WD24</accession>
<evidence type="ECO:0000313" key="2">
    <source>
        <dbReference type="Proteomes" id="UP001214530"/>
    </source>
</evidence>
<proteinExistence type="predicted"/>